<comment type="caution">
    <text evidence="2">The sequence shown here is derived from an EMBL/GenBank/DDBJ whole genome shotgun (WGS) entry which is preliminary data.</text>
</comment>
<gene>
    <name evidence="2" type="ORF">DOO78_11660</name>
</gene>
<dbReference type="Gene3D" id="3.40.1080.10">
    <property type="entry name" value="Glutaconate Coenzyme A-transferase"/>
    <property type="match status" value="1"/>
</dbReference>
<protein>
    <submittedName>
        <fullName evidence="2">3-oxoadipate CoA-transferase</fullName>
    </submittedName>
</protein>
<sequence length="232" mass="24755">MIDKFVRSMAEAMAGIPDGATVMMPGFGEVGAPNALLEGLIEQGATDLTLVINSAGRMRVPGKPPNAVARLIDQGRVRKVITSFVRANSVAGDWVRDGRLQAEVIPQGTLAERIRAAGAGIPAFFTPTGAGTLIAEGKEVREYQGRPCILEEALPGDVALIEAWMADRWGNLTYRETGQNFNPIMAMAAKLTIVQTHNAVDLGMLPANAIHTPGIYVNRVLHLPVGDPVLPR</sequence>
<keyword evidence="3" id="KW-1185">Reference proteome</keyword>
<organism evidence="2 3">
    <name type="scientific">Roseicella frigidaeris</name>
    <dbReference type="NCBI Taxonomy" id="2230885"/>
    <lineage>
        <taxon>Bacteria</taxon>
        <taxon>Pseudomonadati</taxon>
        <taxon>Pseudomonadota</taxon>
        <taxon>Alphaproteobacteria</taxon>
        <taxon>Acetobacterales</taxon>
        <taxon>Roseomonadaceae</taxon>
        <taxon>Roseicella</taxon>
    </lineage>
</organism>
<dbReference type="InterPro" id="IPR012792">
    <property type="entry name" value="3-oxoacid_CoA-transf_A"/>
</dbReference>
<accession>A0A327M8P9</accession>
<dbReference type="RefSeq" id="WP_111469943.1">
    <property type="nucleotide sequence ID" value="NZ_QLIX01000007.1"/>
</dbReference>
<dbReference type="PANTHER" id="PTHR13707">
    <property type="entry name" value="KETOACID-COENZYME A TRANSFERASE"/>
    <property type="match status" value="1"/>
</dbReference>
<dbReference type="SUPFAM" id="SSF100950">
    <property type="entry name" value="NagB/RpiA/CoA transferase-like"/>
    <property type="match status" value="1"/>
</dbReference>
<name>A0A327M8P9_9PROT</name>
<evidence type="ECO:0000313" key="3">
    <source>
        <dbReference type="Proteomes" id="UP000249065"/>
    </source>
</evidence>
<keyword evidence="1 2" id="KW-0808">Transferase</keyword>
<reference evidence="3" key="1">
    <citation type="submission" date="2018-06" db="EMBL/GenBank/DDBJ databases">
        <authorList>
            <person name="Khan S.A."/>
        </authorList>
    </citation>
    <scope>NUCLEOTIDE SEQUENCE [LARGE SCALE GENOMIC DNA]</scope>
    <source>
        <strain evidence="3">DB-1506</strain>
    </source>
</reference>
<dbReference type="PANTHER" id="PTHR13707:SF60">
    <property type="entry name" value="ACETATE COA-TRANSFERASE SUBUNIT ALPHA"/>
    <property type="match status" value="1"/>
</dbReference>
<dbReference type="OrthoDB" id="9777193at2"/>
<dbReference type="Proteomes" id="UP000249065">
    <property type="component" value="Unassembled WGS sequence"/>
</dbReference>
<evidence type="ECO:0000313" key="2">
    <source>
        <dbReference type="EMBL" id="RAI58736.1"/>
    </source>
</evidence>
<dbReference type="Pfam" id="PF01144">
    <property type="entry name" value="CoA_trans"/>
    <property type="match status" value="1"/>
</dbReference>
<dbReference type="NCBIfam" id="TIGR02429">
    <property type="entry name" value="pcaI_scoA_fam"/>
    <property type="match status" value="1"/>
</dbReference>
<dbReference type="InterPro" id="IPR037171">
    <property type="entry name" value="NagB/RpiA_transferase-like"/>
</dbReference>
<evidence type="ECO:0000256" key="1">
    <source>
        <dbReference type="ARBA" id="ARBA00022679"/>
    </source>
</evidence>
<dbReference type="EMBL" id="QLIX01000007">
    <property type="protein sequence ID" value="RAI58736.1"/>
    <property type="molecule type" value="Genomic_DNA"/>
</dbReference>
<dbReference type="InterPro" id="IPR004165">
    <property type="entry name" value="CoA_trans_fam_I"/>
</dbReference>
<dbReference type="SMART" id="SM00882">
    <property type="entry name" value="CoA_trans"/>
    <property type="match status" value="1"/>
</dbReference>
<dbReference type="GO" id="GO:0008410">
    <property type="term" value="F:CoA-transferase activity"/>
    <property type="evidence" value="ECO:0007669"/>
    <property type="project" value="InterPro"/>
</dbReference>
<dbReference type="AlphaFoldDB" id="A0A327M8P9"/>
<proteinExistence type="predicted"/>